<feature type="signal peptide" evidence="2">
    <location>
        <begin position="1"/>
        <end position="30"/>
    </location>
</feature>
<dbReference type="PANTHER" id="PTHR33376">
    <property type="match status" value="1"/>
</dbReference>
<dbReference type="InterPro" id="IPR018389">
    <property type="entry name" value="DctP_fam"/>
</dbReference>
<evidence type="ECO:0000313" key="4">
    <source>
        <dbReference type="Proteomes" id="UP000321548"/>
    </source>
</evidence>
<evidence type="ECO:0000256" key="2">
    <source>
        <dbReference type="SAM" id="SignalP"/>
    </source>
</evidence>
<keyword evidence="1 2" id="KW-0732">Signal</keyword>
<accession>A0A5C8NQG3</accession>
<dbReference type="RefSeq" id="WP_147705796.1">
    <property type="nucleotide sequence ID" value="NZ_VDUY01000009.1"/>
</dbReference>
<dbReference type="PANTHER" id="PTHR33376:SF5">
    <property type="entry name" value="EXTRACYTOPLASMIC SOLUTE RECEPTOR PROTEIN"/>
    <property type="match status" value="1"/>
</dbReference>
<name>A0A5C8NQG3_9BURK</name>
<feature type="chain" id="PRO_5022683917" evidence="2">
    <location>
        <begin position="31"/>
        <end position="346"/>
    </location>
</feature>
<proteinExistence type="predicted"/>
<gene>
    <name evidence="3" type="ORF">FHP08_17515</name>
</gene>
<dbReference type="InterPro" id="IPR006311">
    <property type="entry name" value="TAT_signal"/>
</dbReference>
<dbReference type="NCBIfam" id="NF037995">
    <property type="entry name" value="TRAP_S1"/>
    <property type="match status" value="1"/>
</dbReference>
<comment type="caution">
    <text evidence="3">The sequence shown here is derived from an EMBL/GenBank/DDBJ whole genome shotgun (WGS) entry which is preliminary data.</text>
</comment>
<dbReference type="OrthoDB" id="9769667at2"/>
<dbReference type="Pfam" id="PF03480">
    <property type="entry name" value="DctP"/>
    <property type="match status" value="1"/>
</dbReference>
<evidence type="ECO:0000313" key="3">
    <source>
        <dbReference type="EMBL" id="TXL62623.1"/>
    </source>
</evidence>
<evidence type="ECO:0000256" key="1">
    <source>
        <dbReference type="ARBA" id="ARBA00022729"/>
    </source>
</evidence>
<dbReference type="Proteomes" id="UP000321548">
    <property type="component" value="Unassembled WGS sequence"/>
</dbReference>
<reference evidence="3 4" key="1">
    <citation type="submission" date="2019-06" db="EMBL/GenBank/DDBJ databases">
        <title>Quisquiliibacterium sp. nov., isolated from a maize field.</title>
        <authorList>
            <person name="Lin S.-Y."/>
            <person name="Tsai C.-F."/>
            <person name="Young C.-C."/>
        </authorList>
    </citation>
    <scope>NUCLEOTIDE SEQUENCE [LARGE SCALE GENOMIC DNA]</scope>
    <source>
        <strain evidence="3 4">CC-CFT501</strain>
    </source>
</reference>
<dbReference type="EMBL" id="VDUY01000009">
    <property type="protein sequence ID" value="TXL62623.1"/>
    <property type="molecule type" value="Genomic_DNA"/>
</dbReference>
<protein>
    <submittedName>
        <fullName evidence="3">Twin-arginine translocation pathway signal protein</fullName>
    </submittedName>
</protein>
<dbReference type="AlphaFoldDB" id="A0A5C8NQG3"/>
<organism evidence="3 4">
    <name type="scientific">Zeimonas arvi</name>
    <dbReference type="NCBI Taxonomy" id="2498847"/>
    <lineage>
        <taxon>Bacteria</taxon>
        <taxon>Pseudomonadati</taxon>
        <taxon>Pseudomonadota</taxon>
        <taxon>Betaproteobacteria</taxon>
        <taxon>Burkholderiales</taxon>
        <taxon>Burkholderiaceae</taxon>
        <taxon>Zeimonas</taxon>
    </lineage>
</organism>
<sequence>MRIARSFILRAAVLAAAALVTTALPPAAQAQEKISWRVQSHWPSASSSYKDSLMRLKERVAACTNGRLVLEPFEAGALFPAKEIFPAVRRGVIQMGTISPAYLPETVTTAGIASGLPFAFRNVWEAAYFHKQLGFEDMIRAEVAKQGVYYSTDKVYPTEMVVKTPIQSLDDLRKQKIRSSGALQRFLTATGAAASYLPGPELYPALSTGVVTGAHWGAAQGANSMGLYEVAKHHVRPALNIAGTDAFIVNQKALDALPPELRKCLIDELDEQFWMRTNEYQFQERVTLAKAIKQHGVQINQLPQEVLDHMTKVAAQQWEEEGKRGPEARKALDMLKKFLTELGYLD</sequence>
<dbReference type="GO" id="GO:0055085">
    <property type="term" value="P:transmembrane transport"/>
    <property type="evidence" value="ECO:0007669"/>
    <property type="project" value="InterPro"/>
</dbReference>
<dbReference type="InterPro" id="IPR038404">
    <property type="entry name" value="TRAP_DctP_sf"/>
</dbReference>
<dbReference type="PROSITE" id="PS51318">
    <property type="entry name" value="TAT"/>
    <property type="match status" value="1"/>
</dbReference>
<dbReference type="Gene3D" id="3.40.190.170">
    <property type="entry name" value="Bacterial extracellular solute-binding protein, family 7"/>
    <property type="match status" value="1"/>
</dbReference>
<keyword evidence="4" id="KW-1185">Reference proteome</keyword>